<comment type="subcellular location">
    <subcellularLocation>
        <location evidence="1">Lipid droplet</location>
    </subcellularLocation>
</comment>
<dbReference type="AlphaFoldDB" id="A0AA38Y764"/>
<evidence type="ECO:0000256" key="3">
    <source>
        <dbReference type="ARBA" id="ARBA00022677"/>
    </source>
</evidence>
<dbReference type="PANTHER" id="PTHR13390">
    <property type="entry name" value="LIPASE"/>
    <property type="match status" value="1"/>
</dbReference>
<dbReference type="GO" id="GO:0016298">
    <property type="term" value="F:lipase activity"/>
    <property type="evidence" value="ECO:0007669"/>
    <property type="project" value="InterPro"/>
</dbReference>
<proteinExistence type="inferred from homology"/>
<comment type="similarity">
    <text evidence="2">Belongs to the AB hydrolase superfamily. LDAH family.</text>
</comment>
<dbReference type="Gene3D" id="3.40.50.1820">
    <property type="entry name" value="alpha/beta hydrolase"/>
    <property type="match status" value="1"/>
</dbReference>
<feature type="compositionally biased region" description="Acidic residues" evidence="5">
    <location>
        <begin position="103"/>
        <end position="113"/>
    </location>
</feature>
<feature type="compositionally biased region" description="Basic and acidic residues" evidence="5">
    <location>
        <begin position="367"/>
        <end position="379"/>
    </location>
</feature>
<keyword evidence="7" id="KW-1185">Reference proteome</keyword>
<dbReference type="PANTHER" id="PTHR13390:SF0">
    <property type="entry name" value="LIPID DROPLET-ASSOCIATED HYDROLASE"/>
    <property type="match status" value="1"/>
</dbReference>
<name>A0AA38Y764_9EURO</name>
<dbReference type="SUPFAM" id="SSF53474">
    <property type="entry name" value="alpha/beta-Hydrolases"/>
    <property type="match status" value="1"/>
</dbReference>
<organism evidence="6 7">
    <name type="scientific">Knufia peltigerae</name>
    <dbReference type="NCBI Taxonomy" id="1002370"/>
    <lineage>
        <taxon>Eukaryota</taxon>
        <taxon>Fungi</taxon>
        <taxon>Dikarya</taxon>
        <taxon>Ascomycota</taxon>
        <taxon>Pezizomycotina</taxon>
        <taxon>Eurotiomycetes</taxon>
        <taxon>Chaetothyriomycetidae</taxon>
        <taxon>Chaetothyriales</taxon>
        <taxon>Trichomeriaceae</taxon>
        <taxon>Knufia</taxon>
    </lineage>
</organism>
<sequence length="455" mass="50548">MPLTSTKSADVFLHVPRDVSIPTDRPSRRAGAPSRSKPTKTVTLVFFIPGNPGLISYYHPFLDLLAKRLGKQQQQDRWQDRQAVITAGLSLGGFDVAQNGGDHDDDHDDDQSAAEEKKKKKMRELMYPSRGSHRGIDDGGGGGANNNNRIYSLKDQIELCYARVQSLCGMIREEYHGRLDEGEKGSTGPDGVKVILVGHSVGTYICLEMVRLWHERRLPEKEHGGSSKHEREEPTWTVSNCILLTPTIVDLHSSASGRIATPLLTSVHFVSGCVPGLAQLLVHAVLVKSVLPAHWLRGFVKKVTGMDEGGHGLDSTMAFLESQSGVRQALSMAADELREIRADRWGDEVWGAAVDEDEGDATTSTTPRDEGERNENAENRKCPPRMYLWFAKEDHWIADMTRTDILRNRGQRATGQQRGPTIVIDETEGLVHAWCLEQSEMVAAQVGRWLEEIME</sequence>
<accession>A0AA38Y764</accession>
<evidence type="ECO:0000313" key="6">
    <source>
        <dbReference type="EMBL" id="KAJ9637588.1"/>
    </source>
</evidence>
<keyword evidence="4" id="KW-0378">Hydrolase</keyword>
<dbReference type="Pfam" id="PF10230">
    <property type="entry name" value="LIDHydrolase"/>
    <property type="match status" value="1"/>
</dbReference>
<feature type="region of interest" description="Disordered" evidence="5">
    <location>
        <begin position="95"/>
        <end position="143"/>
    </location>
</feature>
<dbReference type="InterPro" id="IPR029058">
    <property type="entry name" value="AB_hydrolase_fold"/>
</dbReference>
<reference evidence="6" key="1">
    <citation type="submission" date="2022-10" db="EMBL/GenBank/DDBJ databases">
        <title>Culturing micro-colonial fungi from biological soil crusts in the Mojave desert and describing Neophaeococcomyces mojavensis, and introducing the new genera and species Taxawa tesnikishii.</title>
        <authorList>
            <person name="Kurbessoian T."/>
            <person name="Stajich J.E."/>
        </authorList>
    </citation>
    <scope>NUCLEOTIDE SEQUENCE</scope>
    <source>
        <strain evidence="6">TK_35</strain>
    </source>
</reference>
<dbReference type="EMBL" id="JAPDRN010000024">
    <property type="protein sequence ID" value="KAJ9637588.1"/>
    <property type="molecule type" value="Genomic_DNA"/>
</dbReference>
<dbReference type="GO" id="GO:0005811">
    <property type="term" value="C:lipid droplet"/>
    <property type="evidence" value="ECO:0007669"/>
    <property type="project" value="UniProtKB-SubCell"/>
</dbReference>
<feature type="region of interest" description="Disordered" evidence="5">
    <location>
        <begin position="352"/>
        <end position="379"/>
    </location>
</feature>
<evidence type="ECO:0000256" key="4">
    <source>
        <dbReference type="ARBA" id="ARBA00022801"/>
    </source>
</evidence>
<comment type="caution">
    <text evidence="6">The sequence shown here is derived from an EMBL/GenBank/DDBJ whole genome shotgun (WGS) entry which is preliminary data.</text>
</comment>
<dbReference type="GO" id="GO:0019915">
    <property type="term" value="P:lipid storage"/>
    <property type="evidence" value="ECO:0007669"/>
    <property type="project" value="InterPro"/>
</dbReference>
<dbReference type="Proteomes" id="UP001172681">
    <property type="component" value="Unassembled WGS sequence"/>
</dbReference>
<evidence type="ECO:0000256" key="1">
    <source>
        <dbReference type="ARBA" id="ARBA00004502"/>
    </source>
</evidence>
<protein>
    <recommendedName>
        <fullName evidence="8">Lipid droplet-associated hydrolase</fullName>
    </recommendedName>
</protein>
<evidence type="ECO:0000313" key="7">
    <source>
        <dbReference type="Proteomes" id="UP001172681"/>
    </source>
</evidence>
<keyword evidence="3" id="KW-0551">Lipid droplet</keyword>
<evidence type="ECO:0000256" key="2">
    <source>
        <dbReference type="ARBA" id="ARBA00008300"/>
    </source>
</evidence>
<evidence type="ECO:0000256" key="5">
    <source>
        <dbReference type="SAM" id="MobiDB-lite"/>
    </source>
</evidence>
<evidence type="ECO:0008006" key="8">
    <source>
        <dbReference type="Google" id="ProtNLM"/>
    </source>
</evidence>
<dbReference type="InterPro" id="IPR019363">
    <property type="entry name" value="LDAH"/>
</dbReference>
<gene>
    <name evidence="6" type="ORF">H2204_004737</name>
</gene>